<protein>
    <submittedName>
        <fullName evidence="1">Uncharacterized protein</fullName>
    </submittedName>
</protein>
<evidence type="ECO:0000313" key="1">
    <source>
        <dbReference type="EMBL" id="DAE21874.1"/>
    </source>
</evidence>
<name>A0A8S5QSD6_9CAUD</name>
<organism evidence="1">
    <name type="scientific">Podoviridae sp. ctxkP1</name>
    <dbReference type="NCBI Taxonomy" id="2826591"/>
    <lineage>
        <taxon>Viruses</taxon>
        <taxon>Duplodnaviria</taxon>
        <taxon>Heunggongvirae</taxon>
        <taxon>Uroviricota</taxon>
        <taxon>Caudoviricetes</taxon>
    </lineage>
</organism>
<proteinExistence type="predicted"/>
<sequence>MNNIFTNIRAYFARLSHQSQQDTALRVQQAATKEAERALQIREFQGELYLSFNNRPILPFNGRDNEEQKEAQNIAVEVLSIARKTYRDYLITLEKKTSL</sequence>
<dbReference type="EMBL" id="BK015719">
    <property type="protein sequence ID" value="DAE21874.1"/>
    <property type="molecule type" value="Genomic_DNA"/>
</dbReference>
<reference evidence="1" key="1">
    <citation type="journal article" date="2021" name="Proc. Natl. Acad. Sci. U.S.A.">
        <title>A Catalog of Tens of Thousands of Viruses from Human Metagenomes Reveals Hidden Associations with Chronic Diseases.</title>
        <authorList>
            <person name="Tisza M.J."/>
            <person name="Buck C.B."/>
        </authorList>
    </citation>
    <scope>NUCLEOTIDE SEQUENCE</scope>
    <source>
        <strain evidence="1">CtxkP1</strain>
    </source>
</reference>
<accession>A0A8S5QSD6</accession>